<keyword evidence="7" id="KW-0449">Lipoprotein</keyword>
<dbReference type="CDD" id="cd22268">
    <property type="entry name" value="DPBB_RlpA-like"/>
    <property type="match status" value="1"/>
</dbReference>
<organism evidence="6 9">
    <name type="scientific">Methylopila capsulata</name>
    <dbReference type="NCBI Taxonomy" id="61654"/>
    <lineage>
        <taxon>Bacteria</taxon>
        <taxon>Pseudomonadati</taxon>
        <taxon>Pseudomonadota</taxon>
        <taxon>Alphaproteobacteria</taxon>
        <taxon>Hyphomicrobiales</taxon>
        <taxon>Methylopilaceae</taxon>
        <taxon>Methylopila</taxon>
    </lineage>
</organism>
<dbReference type="HAMAP" id="MF_02071">
    <property type="entry name" value="RlpA"/>
    <property type="match status" value="1"/>
</dbReference>
<dbReference type="PANTHER" id="PTHR34183">
    <property type="entry name" value="ENDOLYTIC PEPTIDOGLYCAN TRANSGLYCOSYLASE RLPA"/>
    <property type="match status" value="1"/>
</dbReference>
<evidence type="ECO:0000313" key="7">
    <source>
        <dbReference type="EMBL" id="MBM7849860.1"/>
    </source>
</evidence>
<evidence type="ECO:0000259" key="5">
    <source>
        <dbReference type="Pfam" id="PF03330"/>
    </source>
</evidence>
<protein>
    <recommendedName>
        <fullName evidence="3">Endolytic peptidoglycan transglycosylase RlpA</fullName>
        <ecNumber evidence="3">4.2.2.-</ecNumber>
    </recommendedName>
</protein>
<accession>A0A9W6MQX4</accession>
<keyword evidence="1 3" id="KW-0456">Lyase</keyword>
<dbReference type="EMBL" id="BSFF01000002">
    <property type="protein sequence ID" value="GLK55150.1"/>
    <property type="molecule type" value="Genomic_DNA"/>
</dbReference>
<comment type="function">
    <text evidence="3">Lytic transglycosylase with a strong preference for naked glycan strands that lack stem peptides.</text>
</comment>
<dbReference type="InterPro" id="IPR034718">
    <property type="entry name" value="RlpA"/>
</dbReference>
<dbReference type="Pfam" id="PF03330">
    <property type="entry name" value="DPBB_1"/>
    <property type="match status" value="1"/>
</dbReference>
<dbReference type="GO" id="GO:0000270">
    <property type="term" value="P:peptidoglycan metabolic process"/>
    <property type="evidence" value="ECO:0007669"/>
    <property type="project" value="UniProtKB-UniRule"/>
</dbReference>
<dbReference type="GO" id="GO:0071555">
    <property type="term" value="P:cell wall organization"/>
    <property type="evidence" value="ECO:0007669"/>
    <property type="project" value="UniProtKB-KW"/>
</dbReference>
<dbReference type="NCBIfam" id="TIGR00413">
    <property type="entry name" value="rlpA"/>
    <property type="match status" value="1"/>
</dbReference>
<evidence type="ECO:0000256" key="1">
    <source>
        <dbReference type="ARBA" id="ARBA00023239"/>
    </source>
</evidence>
<keyword evidence="8" id="KW-1185">Reference proteome</keyword>
<evidence type="ECO:0000256" key="2">
    <source>
        <dbReference type="ARBA" id="ARBA00023316"/>
    </source>
</evidence>
<dbReference type="PANTHER" id="PTHR34183:SF1">
    <property type="entry name" value="ENDOLYTIC PEPTIDOGLYCAN TRANSGLYCOSYLASE RLPA"/>
    <property type="match status" value="1"/>
</dbReference>
<dbReference type="AlphaFoldDB" id="A0A9W6MQX4"/>
<dbReference type="Proteomes" id="UP001143400">
    <property type="component" value="Unassembled WGS sequence"/>
</dbReference>
<comment type="similarity">
    <text evidence="3 4">Belongs to the RlpA family.</text>
</comment>
<evidence type="ECO:0000313" key="8">
    <source>
        <dbReference type="Proteomes" id="UP000758856"/>
    </source>
</evidence>
<evidence type="ECO:0000256" key="4">
    <source>
        <dbReference type="RuleBase" id="RU003495"/>
    </source>
</evidence>
<evidence type="ECO:0000313" key="6">
    <source>
        <dbReference type="EMBL" id="GLK55150.1"/>
    </source>
</evidence>
<dbReference type="SUPFAM" id="SSF50685">
    <property type="entry name" value="Barwin-like endoglucanases"/>
    <property type="match status" value="1"/>
</dbReference>
<dbReference type="InterPro" id="IPR012997">
    <property type="entry name" value="RplA"/>
</dbReference>
<sequence length="434" mass="44256">MNDAATVTPAQNRRSVVPFAFRIPQVAAIAACAALAACSAQTQAPKTAAVAPTVDPVLGVATSPQVVAAGKPVPKGGGVYSVGKTYQVAGKVYSPATRKPGPVGVGLASFYGARFHGRRTANGEVFDSAALSAAHPSLPLPSYVRVTNVTNGRSVVVRVNDRGPFHKGRLIDVSQRTADVLGFRRAGVGAVKIDYVGLAPLAGTDDRQLLATYKEFGRPAAPEGVQLASLKPVSDSELLGRAAPSAGLTVVASAEAPAPQVETNLTTAYAPAQAAVPLPIPAAKPTVVARQAAPAALAVAAKAEPRIAAASQVVPEPKARLADVKPLDAKAPESRADVRLATTTQPAPAMRASAPKVVAKRVVKPTEEPVLAAVAPQLSGAETPEEAAPVLRPAQNPAVAARIAASFEGFGDTPAFVRSQEPNLGAANAYSNLR</sequence>
<keyword evidence="2 3" id="KW-0961">Cell wall biogenesis/degradation</keyword>
<evidence type="ECO:0000313" key="9">
    <source>
        <dbReference type="Proteomes" id="UP001143400"/>
    </source>
</evidence>
<comment type="caution">
    <text evidence="6">The sequence shown here is derived from an EMBL/GenBank/DDBJ whole genome shotgun (WGS) entry which is preliminary data.</text>
</comment>
<dbReference type="InterPro" id="IPR009009">
    <property type="entry name" value="RlpA-like_DPBB"/>
</dbReference>
<evidence type="ECO:0000256" key="3">
    <source>
        <dbReference type="HAMAP-Rule" id="MF_02071"/>
    </source>
</evidence>
<dbReference type="GO" id="GO:0008932">
    <property type="term" value="F:lytic endotransglycosylase activity"/>
    <property type="evidence" value="ECO:0007669"/>
    <property type="project" value="UniProtKB-UniRule"/>
</dbReference>
<reference evidence="7 8" key="2">
    <citation type="submission" date="2021-01" db="EMBL/GenBank/DDBJ databases">
        <title>Genomic Encyclopedia of Type Strains, Phase IV (KMG-IV): sequencing the most valuable type-strain genomes for metagenomic binning, comparative biology and taxonomic classification.</title>
        <authorList>
            <person name="Goeker M."/>
        </authorList>
    </citation>
    <scope>NUCLEOTIDE SEQUENCE [LARGE SCALE GENOMIC DNA]</scope>
    <source>
        <strain evidence="7 8">DSM 6130</strain>
    </source>
</reference>
<feature type="domain" description="RlpA-like protein double-psi beta-barrel" evidence="5">
    <location>
        <begin position="106"/>
        <end position="192"/>
    </location>
</feature>
<dbReference type="InterPro" id="IPR036908">
    <property type="entry name" value="RlpA-like_sf"/>
</dbReference>
<reference evidence="6" key="3">
    <citation type="submission" date="2023-01" db="EMBL/GenBank/DDBJ databases">
        <authorList>
            <person name="Sun Q."/>
            <person name="Evtushenko L."/>
        </authorList>
    </citation>
    <scope>NUCLEOTIDE SEQUENCE</scope>
    <source>
        <strain evidence="6">VKM B-1606</strain>
    </source>
</reference>
<reference evidence="6" key="1">
    <citation type="journal article" date="2014" name="Int. J. Syst. Evol. Microbiol.">
        <title>Complete genome sequence of Corynebacterium casei LMG S-19264T (=DSM 44701T), isolated from a smear-ripened cheese.</title>
        <authorList>
            <consortium name="US DOE Joint Genome Institute (JGI-PGF)"/>
            <person name="Walter F."/>
            <person name="Albersmeier A."/>
            <person name="Kalinowski J."/>
            <person name="Ruckert C."/>
        </authorList>
    </citation>
    <scope>NUCLEOTIDE SEQUENCE</scope>
    <source>
        <strain evidence="6">VKM B-1606</strain>
    </source>
</reference>
<dbReference type="Proteomes" id="UP000758856">
    <property type="component" value="Unassembled WGS sequence"/>
</dbReference>
<dbReference type="EC" id="4.2.2.-" evidence="3"/>
<dbReference type="Gene3D" id="2.40.40.10">
    <property type="entry name" value="RlpA-like domain"/>
    <property type="match status" value="1"/>
</dbReference>
<name>A0A9W6MQX4_9HYPH</name>
<dbReference type="RefSeq" id="WP_204948343.1">
    <property type="nucleotide sequence ID" value="NZ_BSFF01000002.1"/>
</dbReference>
<proteinExistence type="inferred from homology"/>
<dbReference type="EMBL" id="JAFBCY010000001">
    <property type="protein sequence ID" value="MBM7849860.1"/>
    <property type="molecule type" value="Genomic_DNA"/>
</dbReference>
<gene>
    <name evidence="3" type="primary">rlpA</name>
    <name evidence="6" type="ORF">GCM10008170_11690</name>
    <name evidence="7" type="ORF">JOD31_000072</name>
</gene>